<dbReference type="Proteomes" id="UP000270342">
    <property type="component" value="Unassembled WGS sequence"/>
</dbReference>
<accession>A0A494YE42</accession>
<organism evidence="4 5">
    <name type="scientific">Pararobbsia silviterrae</name>
    <dbReference type="NCBI Taxonomy" id="1792498"/>
    <lineage>
        <taxon>Bacteria</taxon>
        <taxon>Pseudomonadati</taxon>
        <taxon>Pseudomonadota</taxon>
        <taxon>Betaproteobacteria</taxon>
        <taxon>Burkholderiales</taxon>
        <taxon>Burkholderiaceae</taxon>
        <taxon>Pararobbsia</taxon>
    </lineage>
</organism>
<feature type="domain" description="AB hydrolase-1" evidence="3">
    <location>
        <begin position="98"/>
        <end position="338"/>
    </location>
</feature>
<sequence>MNAPPIYASPRWLPSGHLQTIVPAVFGRRPEVAFERERWNTPDGDFIDLDHLVDRVGARDAAPSHDDATRSDVFAARTRDTAPFGDTLSTPGPHATPPLLVLFHGLEGSSSSHYALTTMASARAHGWRGVVPHFRSCSGSMNLAPRFYHSGDSAEIDWILRRLRERHTGKLFVAGVSLGGNALLRWLGERGREAARIVDAAAAISAPVDIPAGGHALSGGINLIYARSFLKTMKVKSLAKHAQFPGLFDVEAMLRARTLHAFDDIVTGPLHGFRNADDYWNRASSIHVLGEIEVPTLVLNARNDPFLPARALPTRVHVSPRVELEQPDTGGHVGFMTGAFPGRIDWLGARLLHFFGQFAT</sequence>
<dbReference type="RefSeq" id="WP_121083439.1">
    <property type="nucleotide sequence ID" value="NZ_RBZU01000001.1"/>
</dbReference>
<dbReference type="Pfam" id="PF00561">
    <property type="entry name" value="Abhydrolase_1"/>
    <property type="match status" value="1"/>
</dbReference>
<reference evidence="4 5" key="1">
    <citation type="submission" date="2018-10" db="EMBL/GenBank/DDBJ databases">
        <title>Robbsia sp. DHC34, isolated from soil.</title>
        <authorList>
            <person name="Gao Z.-H."/>
            <person name="Qiu L.-H."/>
        </authorList>
    </citation>
    <scope>NUCLEOTIDE SEQUENCE [LARGE SCALE GENOMIC DNA]</scope>
    <source>
        <strain evidence="4 5">DHC34</strain>
    </source>
</reference>
<protein>
    <submittedName>
        <fullName evidence="4">Alpha/beta fold hydrolase</fullName>
    </submittedName>
</protein>
<dbReference type="InterPro" id="IPR012020">
    <property type="entry name" value="ABHD4"/>
</dbReference>
<dbReference type="InterPro" id="IPR050960">
    <property type="entry name" value="AB_hydrolase_4_sf"/>
</dbReference>
<proteinExistence type="inferred from homology"/>
<keyword evidence="5" id="KW-1185">Reference proteome</keyword>
<evidence type="ECO:0000313" key="5">
    <source>
        <dbReference type="Proteomes" id="UP000270342"/>
    </source>
</evidence>
<dbReference type="InterPro" id="IPR000073">
    <property type="entry name" value="AB_hydrolase_1"/>
</dbReference>
<feature type="active site" description="Charge relay system" evidence="2">
    <location>
        <position position="304"/>
    </location>
</feature>
<dbReference type="PIRSF" id="PIRSF005211">
    <property type="entry name" value="Ab_hydro_YheT"/>
    <property type="match status" value="1"/>
</dbReference>
<dbReference type="PANTHER" id="PTHR10794">
    <property type="entry name" value="ABHYDROLASE DOMAIN-CONTAINING PROTEIN"/>
    <property type="match status" value="1"/>
</dbReference>
<evidence type="ECO:0000259" key="3">
    <source>
        <dbReference type="Pfam" id="PF00561"/>
    </source>
</evidence>
<comment type="caution">
    <text evidence="4">The sequence shown here is derived from an EMBL/GenBank/DDBJ whole genome shotgun (WGS) entry which is preliminary data.</text>
</comment>
<evidence type="ECO:0000256" key="1">
    <source>
        <dbReference type="ARBA" id="ARBA00010884"/>
    </source>
</evidence>
<name>A0A494YE42_9BURK</name>
<gene>
    <name evidence="4" type="ORF">D7S86_03475</name>
</gene>
<feature type="active site" description="Charge relay system" evidence="2">
    <location>
        <position position="177"/>
    </location>
</feature>
<dbReference type="EMBL" id="RBZU01000001">
    <property type="protein sequence ID" value="RKP58988.1"/>
    <property type="molecule type" value="Genomic_DNA"/>
</dbReference>
<evidence type="ECO:0000313" key="4">
    <source>
        <dbReference type="EMBL" id="RKP58988.1"/>
    </source>
</evidence>
<dbReference type="GO" id="GO:0034338">
    <property type="term" value="F:short-chain carboxylesterase activity"/>
    <property type="evidence" value="ECO:0007669"/>
    <property type="project" value="TreeGrafter"/>
</dbReference>
<dbReference type="AlphaFoldDB" id="A0A494YE42"/>
<dbReference type="PANTHER" id="PTHR10794:SF94">
    <property type="entry name" value="ESTERASE YHET-RELATED"/>
    <property type="match status" value="1"/>
</dbReference>
<dbReference type="SUPFAM" id="SSF53474">
    <property type="entry name" value="alpha/beta-Hydrolases"/>
    <property type="match status" value="1"/>
</dbReference>
<feature type="active site" description="Charge relay system" evidence="2">
    <location>
        <position position="332"/>
    </location>
</feature>
<dbReference type="Gene3D" id="3.40.50.1820">
    <property type="entry name" value="alpha/beta hydrolase"/>
    <property type="match status" value="1"/>
</dbReference>
<dbReference type="InterPro" id="IPR029058">
    <property type="entry name" value="AB_hydrolase_fold"/>
</dbReference>
<keyword evidence="4" id="KW-0378">Hydrolase</keyword>
<dbReference type="GO" id="GO:0047372">
    <property type="term" value="F:monoacylglycerol lipase activity"/>
    <property type="evidence" value="ECO:0007669"/>
    <property type="project" value="TreeGrafter"/>
</dbReference>
<evidence type="ECO:0000256" key="2">
    <source>
        <dbReference type="PIRSR" id="PIRSR005211-1"/>
    </source>
</evidence>
<dbReference type="OrthoDB" id="332676at2"/>
<comment type="similarity">
    <text evidence="1">Belongs to the AB hydrolase superfamily. AB hydrolase 4 family.</text>
</comment>